<dbReference type="AlphaFoldDB" id="A0A382T2D3"/>
<sequence>VIDRNVKSKEVFKTIQGLRKKPKKGINYKKIAIKTAPIGGAAAAGVAYGERKGKK</sequence>
<accession>A0A382T2D3</accession>
<dbReference type="EMBL" id="UINC01133190">
    <property type="protein sequence ID" value="SVD15982.1"/>
    <property type="molecule type" value="Genomic_DNA"/>
</dbReference>
<reference evidence="1" key="1">
    <citation type="submission" date="2018-05" db="EMBL/GenBank/DDBJ databases">
        <authorList>
            <person name="Lanie J.A."/>
            <person name="Ng W.-L."/>
            <person name="Kazmierczak K.M."/>
            <person name="Andrzejewski T.M."/>
            <person name="Davidsen T.M."/>
            <person name="Wayne K.J."/>
            <person name="Tettelin H."/>
            <person name="Glass J.I."/>
            <person name="Rusch D."/>
            <person name="Podicherti R."/>
            <person name="Tsui H.-C.T."/>
            <person name="Winkler M.E."/>
        </authorList>
    </citation>
    <scope>NUCLEOTIDE SEQUENCE</scope>
</reference>
<protein>
    <submittedName>
        <fullName evidence="1">Uncharacterized protein</fullName>
    </submittedName>
</protein>
<name>A0A382T2D3_9ZZZZ</name>
<gene>
    <name evidence="1" type="ORF">METZ01_LOCUS368836</name>
</gene>
<proteinExistence type="predicted"/>
<feature type="non-terminal residue" evidence="1">
    <location>
        <position position="1"/>
    </location>
</feature>
<evidence type="ECO:0000313" key="1">
    <source>
        <dbReference type="EMBL" id="SVD15982.1"/>
    </source>
</evidence>
<organism evidence="1">
    <name type="scientific">marine metagenome</name>
    <dbReference type="NCBI Taxonomy" id="408172"/>
    <lineage>
        <taxon>unclassified sequences</taxon>
        <taxon>metagenomes</taxon>
        <taxon>ecological metagenomes</taxon>
    </lineage>
</organism>